<evidence type="ECO:0000259" key="14">
    <source>
        <dbReference type="PROSITE" id="PS51192"/>
    </source>
</evidence>
<gene>
    <name evidence="16" type="ORF">FBUS_04868</name>
</gene>
<evidence type="ECO:0000256" key="5">
    <source>
        <dbReference type="ARBA" id="ARBA00022806"/>
    </source>
</evidence>
<comment type="similarity">
    <text evidence="2">Belongs to the SNF2/RAD54 helicase family. SWR1 subfamily.</text>
</comment>
<dbReference type="Pfam" id="PF00176">
    <property type="entry name" value="SNF2-rel_dom"/>
    <property type="match status" value="2"/>
</dbReference>
<dbReference type="Gene3D" id="1.20.120.850">
    <property type="entry name" value="SWI2/SNF2 ATPases, N-terminal domain"/>
    <property type="match status" value="1"/>
</dbReference>
<evidence type="ECO:0000256" key="9">
    <source>
        <dbReference type="ARBA" id="ARBA00023125"/>
    </source>
</evidence>
<dbReference type="GO" id="GO:0042393">
    <property type="term" value="F:histone binding"/>
    <property type="evidence" value="ECO:0007669"/>
    <property type="project" value="TreeGrafter"/>
</dbReference>
<dbReference type="Gene3D" id="3.40.50.300">
    <property type="entry name" value="P-loop containing nucleotide triphosphate hydrolases"/>
    <property type="match status" value="1"/>
</dbReference>
<evidence type="ECO:0000256" key="6">
    <source>
        <dbReference type="ARBA" id="ARBA00022840"/>
    </source>
</evidence>
<keyword evidence="12" id="KW-0175">Coiled coil</keyword>
<keyword evidence="8" id="KW-0805">Transcription regulation</keyword>
<feature type="compositionally biased region" description="Polar residues" evidence="13">
    <location>
        <begin position="425"/>
        <end position="434"/>
    </location>
</feature>
<feature type="compositionally biased region" description="Acidic residues" evidence="13">
    <location>
        <begin position="279"/>
        <end position="293"/>
    </location>
</feature>
<accession>A0A8E0VMV1</accession>
<feature type="compositionally biased region" description="Polar residues" evidence="13">
    <location>
        <begin position="226"/>
        <end position="236"/>
    </location>
</feature>
<evidence type="ECO:0000259" key="15">
    <source>
        <dbReference type="PROSITE" id="PS51194"/>
    </source>
</evidence>
<feature type="region of interest" description="Disordered" evidence="13">
    <location>
        <begin position="1726"/>
        <end position="1878"/>
    </location>
</feature>
<feature type="coiled-coil region" evidence="12">
    <location>
        <begin position="1646"/>
        <end position="1697"/>
    </location>
</feature>
<sequence>MSEIQYCGESVVSEEAADGIARLRGELASSVRSRLDFIQRTYHEELVELSFIQSGALLIDFYGWRSRRSQEIMQALCSGHLDPDDLSLISDYMSGRISADVFFPPGVFSMNTVLSETDVDSESEEDHETYLSTLLFLLYLFSIIFVLRTSTPTNIVPQIVHAKQQARLTVKRQQAITTHLGRVLETTEEYTRWLTEGIAGTANPQTTNTATGACASESAPDLPDSDLQSNQLTDSASELDLGSGQHRKKERRRQRLTIRAATGSSDSEFTADEQTLAAAEDDEETIAREEEEAKNDGEQVISAAAELAQLAADADCPIGDLIPPGYLEACLAESCKPEEQKMDVDSEYAVDSDRSYEADTDGAQSDDESTIDAQERRERRSEHPRIKEKPSDSPVLNEAPLNHEDEIEKLQREAEMPLEALLEQYVNQPGSSTEFDGERSDSQLTSSTDGSDTSASSGEESDDDRTTVTDSSSETTSPDASLRELLSEDTNDIPDNVNSVHTSNVNPTDIEPVKLAQSSGDSSHKEAEKNLETLTAEALQAQPSSNTLASGDAKVSVPFLLTGGSLREYQLVGLTWLATIFQKRLNGILADEMGLGKTIQTIALLAYLACEQGIWGPHLIVVPTTVILNWEIEFKRWCPGFKILTYFGHAKERRERRKAQNIKNFKSQRWQTLLTFNSQRRLLLTGTPLQNSLMELWSLMHFLMPNIFQSHREFQEWFASPLTGMIEGHSEYNEQLVARLHKVLRPFLLRRLKADVERQMPKKFEHVLMCRLSRRQRFLYDDFMSLTSTRETLKSGQFLSVMNVLMQLRKVCNHPNLFETRPIISSFHVADHLLQWDLPRLIAETSHPFLLLAPTANGSSSLLGSATAFTEPSLDWLDRAGAAARLLGQMANLAEMARDLPTFVARRCHSLRAEQKWIQVVDTLGVVDDVQGLRKSLAGLAKTKKFEISQIYRKTPLFSNAVVKQVQEELTEYRNLGTDIMYPHLPTALHAEPVFYEVPPPVRPCNSGMPKSVLRSRTTERQRRLTFMAHINERRCDAVECAQHYTGCETQQYGTRIGPDVVHLITRMLRNTSSTVIGARCDQSTYSGLTDGWSRCCRSLSVWPSRSHVYNSTLELSRIEQAACIPPNTSVDAYSQHRFVKEAPWSTGCSWDQDSIALRMVLSSPSDYMDSLSDVLQRFAFFVPAAISSGFRINVSSARYQSQSNRQEEQLTRFLQSECLPSVCVPHDRVNCSTSARGPFRHVALSPQAWLLPVQLHRISTACRIQFPDPRLIQYDCGKLQRLDLLLRELKSGNHRALIFTQMARMLDILEQFLAYHGHHYLRLDGATKIEQRQVLMERFNQDTSIFVFILSTRSGGLGVNLTGADTVIFYDSDWNPTMDAQAQDRCHRIGQTRDVHIYRLISELTVEENILRKANQKRFLSDVAIEGGRFTTAFFKQNTINELFAEPSGLQDLVNDRQKHEAMLAARDSDSVSDSTTSKSLEPAPAPVLITRSGRHVKPRGDAATLAALAPPQSVLAPAVEEKQLTALLETCEDENDRMAAHRALDEAQAELAEFDETIPLADQTQARPENVATPDVSSEVGAVEEPDPLTQYALKKQMYRSQASACDTAADDPQPVQEENAEQIVERELAEFEAALRPIERFGIRNLEEQREDLLTEELVLAEAQLSESKETWRLDQLKALHVADEERAEIEEDEMLYCYGNYDPQAQLAELERLERLIAQEEQQALNPEPARPRGRMSFSDRSSVTAKPGTKRGANKSARGTDTSGTEPFADEDSVSDQFIPSKRGAGVSWDSQPNYMDSSDSDDRLPKVVSAAEPVLGRQTRGSRPNDPQSLQRWEKEEFSSDGFPSEEEEEDWGAQVSRRLGNIKQRDKTNKRKRSTVGFFTPNKIPKVDSLARSSMSVHNRSALRAGMFRRERFRPEDVSQKTNAVTVSTSVKIAPQPSSFPVTRPSPKQPAVKELVLPERCQTTVGPSLAPIVSSSNTVLFATTPTSSRSLLDRSVFDVLGAHQIPNHPPWSTVVTANVSSNPIGSRFAPSAQYSSQKSQQADTYPTLELSQSPRNQSPHAQSVMIKTAPPIGGPSASVPRATSTRASLVPVSKASTIYARRPPPACAPEPAIPVQSVFNGTRENIPAGQLLTPTGQPVFVITRQMKTASGEVFQQRFTHPVIPPPQFVRVVNRLSQPTSPMIIPASHAPSTPLRNSASTLGSPVGRIVSLNSTLPSKCNVLPSVQLISTRGLSPQVINSVSVGAPVDLSSSVPSSTRIVTVTSTNNSAIPVIRRINCQMSNPTPVLHMVNAEPHQTAVGMRPSFPSVVSHTHPTPVIRSNVLSGLRLVQPQQSQLGPRISPAQVVRARFLSPSDG</sequence>
<feature type="region of interest" description="Disordered" evidence="13">
    <location>
        <begin position="278"/>
        <end position="297"/>
    </location>
</feature>
<dbReference type="Proteomes" id="UP000728185">
    <property type="component" value="Unassembled WGS sequence"/>
</dbReference>
<feature type="compositionally biased region" description="Polar residues" evidence="13">
    <location>
        <begin position="496"/>
        <end position="507"/>
    </location>
</feature>
<feature type="compositionally biased region" description="Polar residues" evidence="13">
    <location>
        <begin position="1825"/>
        <end position="1837"/>
    </location>
</feature>
<dbReference type="GO" id="GO:0004386">
    <property type="term" value="F:helicase activity"/>
    <property type="evidence" value="ECO:0007669"/>
    <property type="project" value="UniProtKB-KW"/>
</dbReference>
<evidence type="ECO:0000256" key="3">
    <source>
        <dbReference type="ARBA" id="ARBA00022741"/>
    </source>
</evidence>
<feature type="region of interest" description="Disordered" evidence="13">
    <location>
        <begin position="2035"/>
        <end position="2092"/>
    </location>
</feature>
<dbReference type="GO" id="GO:0000812">
    <property type="term" value="C:Swr1 complex"/>
    <property type="evidence" value="ECO:0007669"/>
    <property type="project" value="TreeGrafter"/>
</dbReference>
<keyword evidence="17" id="KW-1185">Reference proteome</keyword>
<dbReference type="PROSITE" id="PS51194">
    <property type="entry name" value="HELICASE_CTER"/>
    <property type="match status" value="1"/>
</dbReference>
<evidence type="ECO:0000256" key="10">
    <source>
        <dbReference type="ARBA" id="ARBA00023163"/>
    </source>
</evidence>
<dbReference type="PANTHER" id="PTHR45685:SF1">
    <property type="entry name" value="HELICASE SRCAP"/>
    <property type="match status" value="1"/>
</dbReference>
<feature type="region of interest" description="Disordered" evidence="13">
    <location>
        <begin position="1563"/>
        <end position="1582"/>
    </location>
</feature>
<feature type="domain" description="Helicase C-terminal" evidence="15">
    <location>
        <begin position="1282"/>
        <end position="1432"/>
    </location>
</feature>
<dbReference type="GO" id="GO:0005524">
    <property type="term" value="F:ATP binding"/>
    <property type="evidence" value="ECO:0007669"/>
    <property type="project" value="UniProtKB-KW"/>
</dbReference>
<dbReference type="InterPro" id="IPR038718">
    <property type="entry name" value="SNF2-like_sf"/>
</dbReference>
<comment type="subcellular location">
    <subcellularLocation>
        <location evidence="1">Nucleus</location>
    </subcellularLocation>
</comment>
<evidence type="ECO:0000256" key="7">
    <source>
        <dbReference type="ARBA" id="ARBA00022853"/>
    </source>
</evidence>
<evidence type="ECO:0000256" key="13">
    <source>
        <dbReference type="SAM" id="MobiDB-lite"/>
    </source>
</evidence>
<dbReference type="Gene3D" id="3.40.50.10810">
    <property type="entry name" value="Tandem AAA-ATPase domain"/>
    <property type="match status" value="2"/>
</dbReference>
<feature type="compositionally biased region" description="Polar residues" evidence="13">
    <location>
        <begin position="2056"/>
        <end position="2068"/>
    </location>
</feature>
<feature type="compositionally biased region" description="Polar residues" evidence="13">
    <location>
        <begin position="202"/>
        <end position="211"/>
    </location>
</feature>
<dbReference type="InterPro" id="IPR050520">
    <property type="entry name" value="INO80/SWR1_helicase"/>
</dbReference>
<proteinExistence type="inferred from homology"/>
<evidence type="ECO:0000313" key="17">
    <source>
        <dbReference type="Proteomes" id="UP000728185"/>
    </source>
</evidence>
<evidence type="ECO:0000256" key="2">
    <source>
        <dbReference type="ARBA" id="ARBA00009220"/>
    </source>
</evidence>
<keyword evidence="3" id="KW-0547">Nucleotide-binding</keyword>
<dbReference type="InterPro" id="IPR001650">
    <property type="entry name" value="Helicase_C-like"/>
</dbReference>
<feature type="compositionally biased region" description="Acidic residues" evidence="13">
    <location>
        <begin position="358"/>
        <end position="370"/>
    </location>
</feature>
<keyword evidence="7" id="KW-0156">Chromatin regulator</keyword>
<keyword evidence="5 16" id="KW-0347">Helicase</keyword>
<keyword evidence="10" id="KW-0804">Transcription</keyword>
<dbReference type="SUPFAM" id="SSF52540">
    <property type="entry name" value="P-loop containing nucleoside triphosphate hydrolases"/>
    <property type="match status" value="2"/>
</dbReference>
<name>A0A8E0VMV1_9TREM</name>
<feature type="region of interest" description="Disordered" evidence="13">
    <location>
        <begin position="1467"/>
        <end position="1486"/>
    </location>
</feature>
<comment type="caution">
    <text evidence="16">The sequence shown here is derived from an EMBL/GenBank/DDBJ whole genome shotgun (WGS) entry which is preliminary data.</text>
</comment>
<dbReference type="InterPro" id="IPR027417">
    <property type="entry name" value="P-loop_NTPase"/>
</dbReference>
<evidence type="ECO:0000256" key="12">
    <source>
        <dbReference type="SAM" id="Coils"/>
    </source>
</evidence>
<protein>
    <submittedName>
        <fullName evidence="16">Helicase domino</fullName>
    </submittedName>
</protein>
<evidence type="ECO:0000256" key="11">
    <source>
        <dbReference type="ARBA" id="ARBA00023242"/>
    </source>
</evidence>
<dbReference type="SMART" id="SM00490">
    <property type="entry name" value="HELICc"/>
    <property type="match status" value="1"/>
</dbReference>
<feature type="region of interest" description="Disordered" evidence="13">
    <location>
        <begin position="337"/>
        <end position="528"/>
    </location>
</feature>
<feature type="compositionally biased region" description="Low complexity" evidence="13">
    <location>
        <begin position="2036"/>
        <end position="2049"/>
    </location>
</feature>
<dbReference type="Pfam" id="PF00271">
    <property type="entry name" value="Helicase_C"/>
    <property type="match status" value="1"/>
</dbReference>
<evidence type="ECO:0000256" key="8">
    <source>
        <dbReference type="ARBA" id="ARBA00023015"/>
    </source>
</evidence>
<keyword evidence="9" id="KW-0238">DNA-binding</keyword>
<keyword evidence="11" id="KW-0539">Nucleus</keyword>
<keyword evidence="6" id="KW-0067">ATP-binding</keyword>
<feature type="domain" description="Helicase ATP-binding" evidence="14">
    <location>
        <begin position="578"/>
        <end position="706"/>
    </location>
</feature>
<dbReference type="GO" id="GO:0003677">
    <property type="term" value="F:DNA binding"/>
    <property type="evidence" value="ECO:0007669"/>
    <property type="project" value="UniProtKB-KW"/>
</dbReference>
<feature type="compositionally biased region" description="Basic residues" evidence="13">
    <location>
        <begin position="245"/>
        <end position="256"/>
    </location>
</feature>
<dbReference type="PROSITE" id="PS51192">
    <property type="entry name" value="HELICASE_ATP_BIND_1"/>
    <property type="match status" value="1"/>
</dbReference>
<dbReference type="OrthoDB" id="448448at2759"/>
<evidence type="ECO:0000256" key="4">
    <source>
        <dbReference type="ARBA" id="ARBA00022801"/>
    </source>
</evidence>
<dbReference type="FunFam" id="3.40.50.300:FF:000529">
    <property type="entry name" value="helicase SRCAP isoform X1"/>
    <property type="match status" value="1"/>
</dbReference>
<dbReference type="InterPro" id="IPR014001">
    <property type="entry name" value="Helicase_ATP-bd"/>
</dbReference>
<dbReference type="GO" id="GO:0006338">
    <property type="term" value="P:chromatin remodeling"/>
    <property type="evidence" value="ECO:0007669"/>
    <property type="project" value="TreeGrafter"/>
</dbReference>
<keyword evidence="4" id="KW-0378">Hydrolase</keyword>
<feature type="compositionally biased region" description="Basic and acidic residues" evidence="13">
    <location>
        <begin position="401"/>
        <end position="415"/>
    </location>
</feature>
<dbReference type="InterPro" id="IPR000330">
    <property type="entry name" value="SNF2_N"/>
</dbReference>
<feature type="region of interest" description="Disordered" evidence="13">
    <location>
        <begin position="197"/>
        <end position="272"/>
    </location>
</feature>
<evidence type="ECO:0000256" key="1">
    <source>
        <dbReference type="ARBA" id="ARBA00004123"/>
    </source>
</evidence>
<dbReference type="GO" id="GO:0016887">
    <property type="term" value="F:ATP hydrolysis activity"/>
    <property type="evidence" value="ECO:0007669"/>
    <property type="project" value="TreeGrafter"/>
</dbReference>
<feature type="compositionally biased region" description="Basic and acidic residues" evidence="13">
    <location>
        <begin position="373"/>
        <end position="391"/>
    </location>
</feature>
<dbReference type="SMART" id="SM00487">
    <property type="entry name" value="DEXDc"/>
    <property type="match status" value="1"/>
</dbReference>
<evidence type="ECO:0000313" key="16">
    <source>
        <dbReference type="EMBL" id="KAA0196967.1"/>
    </source>
</evidence>
<organism evidence="16 17">
    <name type="scientific">Fasciolopsis buskii</name>
    <dbReference type="NCBI Taxonomy" id="27845"/>
    <lineage>
        <taxon>Eukaryota</taxon>
        <taxon>Metazoa</taxon>
        <taxon>Spiralia</taxon>
        <taxon>Lophotrochozoa</taxon>
        <taxon>Platyhelminthes</taxon>
        <taxon>Trematoda</taxon>
        <taxon>Digenea</taxon>
        <taxon>Plagiorchiida</taxon>
        <taxon>Echinostomata</taxon>
        <taxon>Echinostomatoidea</taxon>
        <taxon>Fasciolidae</taxon>
        <taxon>Fasciolopsis</taxon>
    </lineage>
</organism>
<reference evidence="16" key="1">
    <citation type="submission" date="2019-05" db="EMBL/GenBank/DDBJ databases">
        <title>Annotation for the trematode Fasciolopsis buski.</title>
        <authorList>
            <person name="Choi Y.-J."/>
        </authorList>
    </citation>
    <scope>NUCLEOTIDE SEQUENCE</scope>
    <source>
        <strain evidence="16">HT</strain>
        <tissue evidence="16">Whole worm</tissue>
    </source>
</reference>
<dbReference type="EMBL" id="LUCM01002698">
    <property type="protein sequence ID" value="KAA0196967.1"/>
    <property type="molecule type" value="Genomic_DNA"/>
</dbReference>
<feature type="compositionally biased region" description="Low complexity" evidence="13">
    <location>
        <begin position="442"/>
        <end position="458"/>
    </location>
</feature>
<dbReference type="CDD" id="cd18793">
    <property type="entry name" value="SF2_C_SNF"/>
    <property type="match status" value="1"/>
</dbReference>
<feature type="compositionally biased region" description="Polar residues" evidence="13">
    <location>
        <begin position="1794"/>
        <end position="1803"/>
    </location>
</feature>
<dbReference type="InterPro" id="IPR049730">
    <property type="entry name" value="SNF2/RAD54-like_C"/>
</dbReference>
<feature type="compositionally biased region" description="Low complexity" evidence="13">
    <location>
        <begin position="468"/>
        <end position="479"/>
    </location>
</feature>
<dbReference type="PANTHER" id="PTHR45685">
    <property type="entry name" value="HELICASE SRCAP-RELATED"/>
    <property type="match status" value="1"/>
</dbReference>